<accession>A0A4R5P4Z1</accession>
<dbReference type="Proteomes" id="UP000295627">
    <property type="component" value="Unassembled WGS sequence"/>
</dbReference>
<comment type="caution">
    <text evidence="1">The sequence shown here is derived from an EMBL/GenBank/DDBJ whole genome shotgun (WGS) entry which is preliminary data.</text>
</comment>
<evidence type="ECO:0000313" key="1">
    <source>
        <dbReference type="EMBL" id="TDH17973.1"/>
    </source>
</evidence>
<dbReference type="AlphaFoldDB" id="A0A4R5P4Z1"/>
<sequence length="129" mass="13772">MNQHHNPITSGSGAHDVLAAIGDELRARSVLATADASGQFKATAEELVQGAAAELTPPGRQSGPLDAILPTADWYAAQRPWLDTTRDPQERFGALWDAVGRCGVAVSTAEVLATREALYRWSATQTVFK</sequence>
<proteinExistence type="predicted"/>
<dbReference type="EMBL" id="RXLR01000024">
    <property type="protein sequence ID" value="TDH17973.1"/>
    <property type="molecule type" value="Genomic_DNA"/>
</dbReference>
<gene>
    <name evidence="1" type="ORF">EJ571_24910</name>
</gene>
<protein>
    <submittedName>
        <fullName evidence="1">Uncharacterized protein</fullName>
    </submittedName>
</protein>
<reference evidence="1 2" key="1">
    <citation type="journal article" date="2019" name="Sci. Rep.">
        <title>Extended insight into the Mycobacterium chelonae-abscessus complex through whole genome sequencing of Mycobacterium salmoniphilum outbreak and Mycobacterium salmoniphilum-like strains.</title>
        <authorList>
            <person name="Behra P.R.K."/>
            <person name="Das S."/>
            <person name="Pettersson B.M.F."/>
            <person name="Shirreff L."/>
            <person name="DuCote T."/>
            <person name="Jacobsson K.G."/>
            <person name="Ennis D.G."/>
            <person name="Kirsebom L.A."/>
        </authorList>
    </citation>
    <scope>NUCLEOTIDE SEQUENCE [LARGE SCALE GENOMIC DNA]</scope>
    <source>
        <strain evidence="1 2">DSM 45524</strain>
    </source>
</reference>
<organism evidence="1 2">
    <name type="scientific">Mycobacteroides franklinii</name>
    <dbReference type="NCBI Taxonomy" id="948102"/>
    <lineage>
        <taxon>Bacteria</taxon>
        <taxon>Bacillati</taxon>
        <taxon>Actinomycetota</taxon>
        <taxon>Actinomycetes</taxon>
        <taxon>Mycobacteriales</taxon>
        <taxon>Mycobacteriaceae</taxon>
        <taxon>Mycobacteroides</taxon>
    </lineage>
</organism>
<dbReference type="RefSeq" id="WP_078335876.1">
    <property type="nucleotide sequence ID" value="NZ_MAFQ01000014.1"/>
</dbReference>
<evidence type="ECO:0000313" key="2">
    <source>
        <dbReference type="Proteomes" id="UP000295627"/>
    </source>
</evidence>
<name>A0A4R5P4Z1_9MYCO</name>